<dbReference type="PROSITE" id="PS51786">
    <property type="entry name" value="LON_PROTEOLYTIC"/>
    <property type="match status" value="1"/>
</dbReference>
<dbReference type="AlphaFoldDB" id="X1VJH7"/>
<feature type="domain" description="Lon proteolytic" evidence="2">
    <location>
        <begin position="1"/>
        <end position="97"/>
    </location>
</feature>
<dbReference type="PANTHER" id="PTHR10046">
    <property type="entry name" value="ATP DEPENDENT LON PROTEASE FAMILY MEMBER"/>
    <property type="match status" value="1"/>
</dbReference>
<accession>X1VJH7</accession>
<sequence length="119" mass="12942">PSAGVTMTAALISALTKRPVPRDIAITGEITLRGKILPIGGLKEKSLAALRAENIHEVIIPEQNRKDLAELPPKIKRKLKFHLVRDLDQFLDLIFPPQAQKKPGPTVSKGKTQKPAATA</sequence>
<dbReference type="GO" id="GO:0005524">
    <property type="term" value="F:ATP binding"/>
    <property type="evidence" value="ECO:0007669"/>
    <property type="project" value="InterPro"/>
</dbReference>
<feature type="region of interest" description="Disordered" evidence="1">
    <location>
        <begin position="97"/>
        <end position="119"/>
    </location>
</feature>
<proteinExistence type="predicted"/>
<dbReference type="GO" id="GO:0004176">
    <property type="term" value="F:ATP-dependent peptidase activity"/>
    <property type="evidence" value="ECO:0007669"/>
    <property type="project" value="InterPro"/>
</dbReference>
<dbReference type="PRINTS" id="PR00830">
    <property type="entry name" value="ENDOLAPTASE"/>
</dbReference>
<dbReference type="GO" id="GO:0030163">
    <property type="term" value="P:protein catabolic process"/>
    <property type="evidence" value="ECO:0007669"/>
    <property type="project" value="InterPro"/>
</dbReference>
<dbReference type="Pfam" id="PF05362">
    <property type="entry name" value="Lon_C"/>
    <property type="match status" value="1"/>
</dbReference>
<organism evidence="3">
    <name type="scientific">marine sediment metagenome</name>
    <dbReference type="NCBI Taxonomy" id="412755"/>
    <lineage>
        <taxon>unclassified sequences</taxon>
        <taxon>metagenomes</taxon>
        <taxon>ecological metagenomes</taxon>
    </lineage>
</organism>
<dbReference type="InterPro" id="IPR014721">
    <property type="entry name" value="Ribsml_uS5_D2-typ_fold_subgr"/>
</dbReference>
<name>X1VJH7_9ZZZZ</name>
<dbReference type="EMBL" id="BARW01036589">
    <property type="protein sequence ID" value="GAJ19052.1"/>
    <property type="molecule type" value="Genomic_DNA"/>
</dbReference>
<dbReference type="GO" id="GO:0006508">
    <property type="term" value="P:proteolysis"/>
    <property type="evidence" value="ECO:0007669"/>
    <property type="project" value="InterPro"/>
</dbReference>
<dbReference type="InterPro" id="IPR008269">
    <property type="entry name" value="Lon_proteolytic"/>
</dbReference>
<dbReference type="InterPro" id="IPR027065">
    <property type="entry name" value="Lon_Prtase"/>
</dbReference>
<reference evidence="3" key="1">
    <citation type="journal article" date="2014" name="Front. Microbiol.">
        <title>High frequency of phylogenetically diverse reductive dehalogenase-homologous genes in deep subseafloor sedimentary metagenomes.</title>
        <authorList>
            <person name="Kawai M."/>
            <person name="Futagami T."/>
            <person name="Toyoda A."/>
            <person name="Takaki Y."/>
            <person name="Nishi S."/>
            <person name="Hori S."/>
            <person name="Arai W."/>
            <person name="Tsubouchi T."/>
            <person name="Morono Y."/>
            <person name="Uchiyama I."/>
            <person name="Ito T."/>
            <person name="Fujiyama A."/>
            <person name="Inagaki F."/>
            <person name="Takami H."/>
        </authorList>
    </citation>
    <scope>NUCLEOTIDE SEQUENCE</scope>
    <source>
        <strain evidence="3">Expedition CK06-06</strain>
    </source>
</reference>
<feature type="non-terminal residue" evidence="3">
    <location>
        <position position="1"/>
    </location>
</feature>
<dbReference type="Gene3D" id="3.30.230.10">
    <property type="match status" value="1"/>
</dbReference>
<dbReference type="GO" id="GO:0004252">
    <property type="term" value="F:serine-type endopeptidase activity"/>
    <property type="evidence" value="ECO:0007669"/>
    <property type="project" value="InterPro"/>
</dbReference>
<dbReference type="SUPFAM" id="SSF54211">
    <property type="entry name" value="Ribosomal protein S5 domain 2-like"/>
    <property type="match status" value="1"/>
</dbReference>
<gene>
    <name evidence="3" type="ORF">S12H4_56753</name>
</gene>
<dbReference type="InterPro" id="IPR020568">
    <property type="entry name" value="Ribosomal_Su5_D2-typ_SF"/>
</dbReference>
<protein>
    <recommendedName>
        <fullName evidence="2">Lon proteolytic domain-containing protein</fullName>
    </recommendedName>
</protein>
<evidence type="ECO:0000259" key="2">
    <source>
        <dbReference type="PROSITE" id="PS51786"/>
    </source>
</evidence>
<evidence type="ECO:0000313" key="3">
    <source>
        <dbReference type="EMBL" id="GAJ19052.1"/>
    </source>
</evidence>
<evidence type="ECO:0000256" key="1">
    <source>
        <dbReference type="SAM" id="MobiDB-lite"/>
    </source>
</evidence>
<comment type="caution">
    <text evidence="3">The sequence shown here is derived from an EMBL/GenBank/DDBJ whole genome shotgun (WGS) entry which is preliminary data.</text>
</comment>